<dbReference type="Proteomes" id="UP001055712">
    <property type="component" value="Unassembled WGS sequence"/>
</dbReference>
<feature type="region of interest" description="Disordered" evidence="1">
    <location>
        <begin position="327"/>
        <end position="352"/>
    </location>
</feature>
<dbReference type="PANTHER" id="PTHR31923">
    <property type="entry name" value="BSD DOMAIN-CONTAINING PROTEIN"/>
    <property type="match status" value="1"/>
</dbReference>
<dbReference type="Gene3D" id="1.10.3970.10">
    <property type="entry name" value="BSD domain"/>
    <property type="match status" value="1"/>
</dbReference>
<evidence type="ECO:0000259" key="2">
    <source>
        <dbReference type="PROSITE" id="PS50858"/>
    </source>
</evidence>
<reference evidence="3" key="2">
    <citation type="submission" date="2020-11" db="EMBL/GenBank/DDBJ databases">
        <authorList>
            <person name="Cecchin M."/>
            <person name="Marcolungo L."/>
            <person name="Rossato M."/>
            <person name="Girolomoni L."/>
            <person name="Cosentino E."/>
            <person name="Cuine S."/>
            <person name="Li-Beisson Y."/>
            <person name="Delledonne M."/>
            <person name="Ballottari M."/>
        </authorList>
    </citation>
    <scope>NUCLEOTIDE SEQUENCE</scope>
    <source>
        <strain evidence="3">211/11P</strain>
        <tissue evidence="3">Whole cell</tissue>
    </source>
</reference>
<proteinExistence type="predicted"/>
<feature type="compositionally biased region" description="Low complexity" evidence="1">
    <location>
        <begin position="230"/>
        <end position="241"/>
    </location>
</feature>
<dbReference type="PANTHER" id="PTHR31923:SF1">
    <property type="entry name" value="BSD DOMAIN-CONTAINING PROTEIN"/>
    <property type="match status" value="1"/>
</dbReference>
<dbReference type="SUPFAM" id="SSF140383">
    <property type="entry name" value="BSD domain-like"/>
    <property type="match status" value="1"/>
</dbReference>
<feature type="domain" description="BSD" evidence="2">
    <location>
        <begin position="130"/>
        <end position="162"/>
    </location>
</feature>
<accession>A0A9D4TMN3</accession>
<dbReference type="Pfam" id="PF03909">
    <property type="entry name" value="BSD"/>
    <property type="match status" value="1"/>
</dbReference>
<dbReference type="InterPro" id="IPR005607">
    <property type="entry name" value="BSD_dom"/>
</dbReference>
<reference evidence="3" key="1">
    <citation type="journal article" date="2019" name="Plant J.">
        <title>Chlorella vulgaris genome assembly and annotation reveals the molecular basis for metabolic acclimation to high light conditions.</title>
        <authorList>
            <person name="Cecchin M."/>
            <person name="Marcolungo L."/>
            <person name="Rossato M."/>
            <person name="Girolomoni L."/>
            <person name="Cosentino E."/>
            <person name="Cuine S."/>
            <person name="Li-Beisson Y."/>
            <person name="Delledonne M."/>
            <person name="Ballottari M."/>
        </authorList>
    </citation>
    <scope>NUCLEOTIDE SEQUENCE</scope>
    <source>
        <strain evidence="3">211/11P</strain>
    </source>
</reference>
<evidence type="ECO:0000256" key="1">
    <source>
        <dbReference type="SAM" id="MobiDB-lite"/>
    </source>
</evidence>
<keyword evidence="4" id="KW-1185">Reference proteome</keyword>
<dbReference type="SMART" id="SM00751">
    <property type="entry name" value="BSD"/>
    <property type="match status" value="1"/>
</dbReference>
<protein>
    <recommendedName>
        <fullName evidence="2">BSD domain-containing protein</fullName>
    </recommendedName>
</protein>
<dbReference type="OrthoDB" id="47923at2759"/>
<feature type="region of interest" description="Disordered" evidence="1">
    <location>
        <begin position="227"/>
        <end position="249"/>
    </location>
</feature>
<dbReference type="InterPro" id="IPR035925">
    <property type="entry name" value="BSD_dom_sf"/>
</dbReference>
<dbReference type="EMBL" id="SIDB01000008">
    <property type="protein sequence ID" value="KAI3429723.1"/>
    <property type="molecule type" value="Genomic_DNA"/>
</dbReference>
<gene>
    <name evidence="3" type="ORF">D9Q98_010039</name>
</gene>
<organism evidence="3 4">
    <name type="scientific">Chlorella vulgaris</name>
    <name type="common">Green alga</name>
    <dbReference type="NCBI Taxonomy" id="3077"/>
    <lineage>
        <taxon>Eukaryota</taxon>
        <taxon>Viridiplantae</taxon>
        <taxon>Chlorophyta</taxon>
        <taxon>core chlorophytes</taxon>
        <taxon>Trebouxiophyceae</taxon>
        <taxon>Chlorellales</taxon>
        <taxon>Chlorellaceae</taxon>
        <taxon>Chlorella clade</taxon>
        <taxon>Chlorella</taxon>
    </lineage>
</organism>
<dbReference type="AlphaFoldDB" id="A0A9D4TMN3"/>
<evidence type="ECO:0000313" key="3">
    <source>
        <dbReference type="EMBL" id="KAI3429723.1"/>
    </source>
</evidence>
<evidence type="ECO:0000313" key="4">
    <source>
        <dbReference type="Proteomes" id="UP001055712"/>
    </source>
</evidence>
<sequence>MDFWKNMQVAAEKAASVAKDFGKKGLEAVEATAEEASKKLNLNLHDKVGAGPATQNALPQAELEAFGITPEFGEFVRTLNYSAFRDFPTERLLPAADGGAAAGNTAAAVSPAYQLNPWQVRHATLVVQALKEVNELRFVLCPKYMTDEHFWHVYFTLARKYLPDKAFSWSATDVLPSFGPSADQSDDVFSLTGMGKELLRLGSQLQQGASSAVGASGLELTKLVSGSGGSSSAASTTQPGAGSTGAGGGVVQPGGAAAAARAGPASGMLEEDPDLEAYLQVAISNSQPGSNEGEEGSGYDVASGVGEGEDEDLDLDSYINELTEEVEAAAAAEKESEAAAAAGSSGGTEAKG</sequence>
<comment type="caution">
    <text evidence="3">The sequence shown here is derived from an EMBL/GenBank/DDBJ whole genome shotgun (WGS) entry which is preliminary data.</text>
</comment>
<dbReference type="PROSITE" id="PS50858">
    <property type="entry name" value="BSD"/>
    <property type="match status" value="1"/>
</dbReference>
<name>A0A9D4TMN3_CHLVU</name>
<feature type="region of interest" description="Disordered" evidence="1">
    <location>
        <begin position="286"/>
        <end position="314"/>
    </location>
</feature>